<organism evidence="2 3">
    <name type="scientific">Microcella alkalica</name>
    <dbReference type="NCBI Taxonomy" id="355930"/>
    <lineage>
        <taxon>Bacteria</taxon>
        <taxon>Bacillati</taxon>
        <taxon>Actinomycetota</taxon>
        <taxon>Actinomycetes</taxon>
        <taxon>Micrococcales</taxon>
        <taxon>Microbacteriaceae</taxon>
        <taxon>Microcella</taxon>
    </lineage>
</organism>
<dbReference type="Proteomes" id="UP000585905">
    <property type="component" value="Unassembled WGS sequence"/>
</dbReference>
<feature type="domain" description="Glycosyltransferase 2-like" evidence="1">
    <location>
        <begin position="5"/>
        <end position="126"/>
    </location>
</feature>
<dbReference type="PANTHER" id="PTHR22916">
    <property type="entry name" value="GLYCOSYLTRANSFERASE"/>
    <property type="match status" value="1"/>
</dbReference>
<gene>
    <name evidence="2" type="ORF">FHX53_002562</name>
</gene>
<dbReference type="InterPro" id="IPR029044">
    <property type="entry name" value="Nucleotide-diphossugar_trans"/>
</dbReference>
<accession>A0A839EI31</accession>
<protein>
    <submittedName>
        <fullName evidence="2">Glycosyltransferase involved in cell wall biosynthesis</fullName>
    </submittedName>
</protein>
<dbReference type="EMBL" id="JACGWX010000009">
    <property type="protein sequence ID" value="MBA8848945.1"/>
    <property type="molecule type" value="Genomic_DNA"/>
</dbReference>
<reference evidence="2 3" key="1">
    <citation type="submission" date="2020-07" db="EMBL/GenBank/DDBJ databases">
        <title>Sequencing the genomes of 1000 actinobacteria strains.</title>
        <authorList>
            <person name="Klenk H.-P."/>
        </authorList>
    </citation>
    <scope>NUCLEOTIDE SEQUENCE [LARGE SCALE GENOMIC DNA]</scope>
    <source>
        <strain evidence="2 3">DSM 19663</strain>
    </source>
</reference>
<proteinExistence type="predicted"/>
<dbReference type="InterPro" id="IPR001173">
    <property type="entry name" value="Glyco_trans_2-like"/>
</dbReference>
<dbReference type="GO" id="GO:0016758">
    <property type="term" value="F:hexosyltransferase activity"/>
    <property type="evidence" value="ECO:0007669"/>
    <property type="project" value="UniProtKB-ARBA"/>
</dbReference>
<dbReference type="SUPFAM" id="SSF53448">
    <property type="entry name" value="Nucleotide-diphospho-sugar transferases"/>
    <property type="match status" value="1"/>
</dbReference>
<sequence length="293" mass="32949">MPLHIVMPFYGDEALFRESVQSVLAQSSSEWTLTVIDDAHPNRRPGEWLVGLAHPRIRYVRNESNGGVSSSFRQAVELAEEALLAIMGCDDRLRPQYVERALSRMASSGATYYQPGVQVIDDRGQASSPLGDRVKQWMRPRPGIVGGEATMRSLLRGNWTYFPSIVWRTDAVREHSFDPRFEVVLDLHLQLQLLASGGSMLVDDEVLFEYRRHARSVSSVTAKDGARFAEERALFAEWDERCRSLGWSRAARAARSHLTSRLNALTLLPGGASDRELRRQLLHHVLGRTAARG</sequence>
<keyword evidence="2" id="KW-0808">Transferase</keyword>
<dbReference type="AlphaFoldDB" id="A0A839EI31"/>
<dbReference type="Gene3D" id="3.90.550.10">
    <property type="entry name" value="Spore Coat Polysaccharide Biosynthesis Protein SpsA, Chain A"/>
    <property type="match status" value="1"/>
</dbReference>
<name>A0A839EI31_9MICO</name>
<keyword evidence="3" id="KW-1185">Reference proteome</keyword>
<dbReference type="RefSeq" id="WP_182491721.1">
    <property type="nucleotide sequence ID" value="NZ_BAAAOV010000004.1"/>
</dbReference>
<evidence type="ECO:0000313" key="2">
    <source>
        <dbReference type="EMBL" id="MBA8848945.1"/>
    </source>
</evidence>
<dbReference type="PANTHER" id="PTHR22916:SF3">
    <property type="entry name" value="UDP-GLCNAC:BETAGAL BETA-1,3-N-ACETYLGLUCOSAMINYLTRANSFERASE-LIKE PROTEIN 1"/>
    <property type="match status" value="1"/>
</dbReference>
<dbReference type="Pfam" id="PF00535">
    <property type="entry name" value="Glycos_transf_2"/>
    <property type="match status" value="1"/>
</dbReference>
<evidence type="ECO:0000259" key="1">
    <source>
        <dbReference type="Pfam" id="PF00535"/>
    </source>
</evidence>
<comment type="caution">
    <text evidence="2">The sequence shown here is derived from an EMBL/GenBank/DDBJ whole genome shotgun (WGS) entry which is preliminary data.</text>
</comment>
<evidence type="ECO:0000313" key="3">
    <source>
        <dbReference type="Proteomes" id="UP000585905"/>
    </source>
</evidence>